<dbReference type="Gene3D" id="1.10.30.50">
    <property type="match status" value="1"/>
</dbReference>
<protein>
    <submittedName>
        <fullName evidence="2">HNH endonuclease</fullName>
    </submittedName>
</protein>
<evidence type="ECO:0000313" key="3">
    <source>
        <dbReference type="Proteomes" id="UP000326112"/>
    </source>
</evidence>
<evidence type="ECO:0000259" key="1">
    <source>
        <dbReference type="SMART" id="SM00507"/>
    </source>
</evidence>
<reference evidence="2 3" key="1">
    <citation type="journal article" date="2020" name="Int. J. Syst. Evol. Microbiol.">
        <title>Pseudomonas kitaguniensis sp. nov., a pathogen causing bacterial rot of Welsh onion in Japan.</title>
        <authorList>
            <person name="Sawada H."/>
            <person name="Fujikawa T."/>
            <person name="Nishiwaki Y."/>
            <person name="Horita H."/>
        </authorList>
    </citation>
    <scope>NUCLEOTIDE SEQUENCE [LARGE SCALE GENOMIC DNA]</scope>
    <source>
        <strain evidence="2 3">MAFF 212408</strain>
    </source>
</reference>
<keyword evidence="2" id="KW-0255">Endonuclease</keyword>
<gene>
    <name evidence="2" type="ORF">F0169_02140</name>
</gene>
<proteinExistence type="predicted"/>
<dbReference type="InterPro" id="IPR003615">
    <property type="entry name" value="HNH_nuc"/>
</dbReference>
<dbReference type="Proteomes" id="UP000326112">
    <property type="component" value="Unassembled WGS sequence"/>
</dbReference>
<sequence>MDTQKVNTGWSDEELEASVDAYLKMLKLENAGQPYKKSVEHELLRERALQNRTSASVDYRMRNISAVFETLNQKPITGYTAANNVGSGIVSRISRMLAQRGIVKSQDSTPTFDDELLERRATKLQSKPIKTQPAGIAAPEQVNTTRTTYVRDPEVRAWVRQQAGGICEGCGLNAPFNLDDGQPFLEVHHVKHLAQKGSDRITNAVALCPNCHQRCHRSSDRDAFTEGLYAKVQRLARE</sequence>
<accession>A0A5N7KFV6</accession>
<keyword evidence="2" id="KW-0378">Hydrolase</keyword>
<evidence type="ECO:0000313" key="2">
    <source>
        <dbReference type="EMBL" id="MPR00979.1"/>
    </source>
</evidence>
<organism evidence="2 3">
    <name type="scientific">Pseudomonas kitaguniensis</name>
    <dbReference type="NCBI Taxonomy" id="2607908"/>
    <lineage>
        <taxon>Bacteria</taxon>
        <taxon>Pseudomonadati</taxon>
        <taxon>Pseudomonadota</taxon>
        <taxon>Gammaproteobacteria</taxon>
        <taxon>Pseudomonadales</taxon>
        <taxon>Pseudomonadaceae</taxon>
        <taxon>Pseudomonas</taxon>
    </lineage>
</organism>
<name>A0A5N7KFV6_9PSED</name>
<feature type="domain" description="HNH nuclease" evidence="1">
    <location>
        <begin position="154"/>
        <end position="213"/>
    </location>
</feature>
<dbReference type="GO" id="GO:0004519">
    <property type="term" value="F:endonuclease activity"/>
    <property type="evidence" value="ECO:0007669"/>
    <property type="project" value="UniProtKB-KW"/>
</dbReference>
<dbReference type="Pfam" id="PF01844">
    <property type="entry name" value="HNH"/>
    <property type="match status" value="1"/>
</dbReference>
<keyword evidence="3" id="KW-1185">Reference proteome</keyword>
<reference evidence="2 3" key="2">
    <citation type="journal article" date="2023" name="Plant Pathol.">
        <title>Dismantling and reorganizing Pseudomonas marginalis sensu#lato.</title>
        <authorList>
            <person name="Sawada H."/>
            <person name="Fujikawa T."/>
            <person name="Satou M."/>
        </authorList>
    </citation>
    <scope>NUCLEOTIDE SEQUENCE [LARGE SCALE GENOMIC DNA]</scope>
    <source>
        <strain evidence="2 3">MAFF 212408</strain>
    </source>
</reference>
<keyword evidence="2" id="KW-0540">Nuclease</keyword>
<dbReference type="EMBL" id="VUAZ01000009">
    <property type="protein sequence ID" value="MPR00979.1"/>
    <property type="molecule type" value="Genomic_DNA"/>
</dbReference>
<dbReference type="CDD" id="cd00085">
    <property type="entry name" value="HNHc"/>
    <property type="match status" value="1"/>
</dbReference>
<comment type="caution">
    <text evidence="2">The sequence shown here is derived from an EMBL/GenBank/DDBJ whole genome shotgun (WGS) entry which is preliminary data.</text>
</comment>
<dbReference type="InterPro" id="IPR002711">
    <property type="entry name" value="HNH"/>
</dbReference>
<dbReference type="RefSeq" id="WP_152745311.1">
    <property type="nucleotide sequence ID" value="NZ_VUAZ01000009.1"/>
</dbReference>
<dbReference type="SMART" id="SM00507">
    <property type="entry name" value="HNHc"/>
    <property type="match status" value="1"/>
</dbReference>